<dbReference type="PANTHER" id="PTHR45652:SF7">
    <property type="entry name" value="VIMENTIN-LIKE"/>
    <property type="match status" value="1"/>
</dbReference>
<evidence type="ECO:0000256" key="3">
    <source>
        <dbReference type="SAM" id="Coils"/>
    </source>
</evidence>
<organism evidence="5 6">
    <name type="scientific">Aldrovandia affinis</name>
    <dbReference type="NCBI Taxonomy" id="143900"/>
    <lineage>
        <taxon>Eukaryota</taxon>
        <taxon>Metazoa</taxon>
        <taxon>Chordata</taxon>
        <taxon>Craniata</taxon>
        <taxon>Vertebrata</taxon>
        <taxon>Euteleostomi</taxon>
        <taxon>Actinopterygii</taxon>
        <taxon>Neopterygii</taxon>
        <taxon>Teleostei</taxon>
        <taxon>Notacanthiformes</taxon>
        <taxon>Halosauridae</taxon>
        <taxon>Aldrovandia</taxon>
    </lineage>
</organism>
<feature type="domain" description="IF rod" evidence="4">
    <location>
        <begin position="59"/>
        <end position="373"/>
    </location>
</feature>
<dbReference type="SMART" id="SM01391">
    <property type="entry name" value="Filament"/>
    <property type="match status" value="1"/>
</dbReference>
<feature type="coiled-coil region" evidence="3">
    <location>
        <begin position="279"/>
        <end position="345"/>
    </location>
</feature>
<dbReference type="GO" id="GO:0045109">
    <property type="term" value="P:intermediate filament organization"/>
    <property type="evidence" value="ECO:0007669"/>
    <property type="project" value="TreeGrafter"/>
</dbReference>
<evidence type="ECO:0000256" key="1">
    <source>
        <dbReference type="ARBA" id="ARBA00022754"/>
    </source>
</evidence>
<dbReference type="GO" id="GO:0005737">
    <property type="term" value="C:cytoplasm"/>
    <property type="evidence" value="ECO:0007669"/>
    <property type="project" value="TreeGrafter"/>
</dbReference>
<evidence type="ECO:0000256" key="2">
    <source>
        <dbReference type="ARBA" id="ARBA00023054"/>
    </source>
</evidence>
<keyword evidence="1" id="KW-0403">Intermediate filament</keyword>
<sequence length="377" mass="42707">MLRVSSYRRLFEEEQWGGLRLGGQLVSSDRGGAAEFQWEEPDFSAARALNREGASQFRRERILIAELNDRLALLIDAARCLEEDNECLEAQILAMEGRLSRQGARVSVQVPGWGLEMVVERLRREKEQILCDIAQLKKERDLLQAQCDEASEQRSLIYLEKEDIALDVDEVTADCLALRDQATIYEEQLAAMQAEHERRVECMAEPDEPAAAVAVVTLGFPSPDVSSAILDIKERFCQLSRSLQFQPKAKAAVAVGAIAVAERREGERVVARSAEASTVPELKAQIADLQRELAELEMYGEELDDRIMQRRATYLEEIEELECCVAELEAAQAELEAQMRDQCGDYQDLLGQKMARDIEIIYYRGLVEEEEERLCFL</sequence>
<gene>
    <name evidence="5" type="ORF">AAFF_G00377370</name>
</gene>
<dbReference type="InterPro" id="IPR039008">
    <property type="entry name" value="IF_rod_dom"/>
</dbReference>
<name>A0AAD7SHW5_9TELE</name>
<protein>
    <recommendedName>
        <fullName evidence="4">IF rod domain-containing protein</fullName>
    </recommendedName>
</protein>
<reference evidence="5" key="1">
    <citation type="journal article" date="2023" name="Science">
        <title>Genome structures resolve the early diversification of teleost fishes.</title>
        <authorList>
            <person name="Parey E."/>
            <person name="Louis A."/>
            <person name="Montfort J."/>
            <person name="Bouchez O."/>
            <person name="Roques C."/>
            <person name="Iampietro C."/>
            <person name="Lluch J."/>
            <person name="Castinel A."/>
            <person name="Donnadieu C."/>
            <person name="Desvignes T."/>
            <person name="Floi Bucao C."/>
            <person name="Jouanno E."/>
            <person name="Wen M."/>
            <person name="Mejri S."/>
            <person name="Dirks R."/>
            <person name="Jansen H."/>
            <person name="Henkel C."/>
            <person name="Chen W.J."/>
            <person name="Zahm M."/>
            <person name="Cabau C."/>
            <person name="Klopp C."/>
            <person name="Thompson A.W."/>
            <person name="Robinson-Rechavi M."/>
            <person name="Braasch I."/>
            <person name="Lecointre G."/>
            <person name="Bobe J."/>
            <person name="Postlethwait J.H."/>
            <person name="Berthelot C."/>
            <person name="Roest Crollius H."/>
            <person name="Guiguen Y."/>
        </authorList>
    </citation>
    <scope>NUCLEOTIDE SEQUENCE</scope>
    <source>
        <strain evidence="5">NC1722</strain>
    </source>
</reference>
<accession>A0AAD7SHW5</accession>
<comment type="caution">
    <text evidence="5">The sequence shown here is derived from an EMBL/GenBank/DDBJ whole genome shotgun (WGS) entry which is preliminary data.</text>
</comment>
<evidence type="ECO:0000259" key="4">
    <source>
        <dbReference type="SMART" id="SM01391"/>
    </source>
</evidence>
<dbReference type="EMBL" id="JAINUG010000068">
    <property type="protein sequence ID" value="KAJ8401766.1"/>
    <property type="molecule type" value="Genomic_DNA"/>
</dbReference>
<proteinExistence type="predicted"/>
<feature type="coiled-coil region" evidence="3">
    <location>
        <begin position="64"/>
        <end position="195"/>
    </location>
</feature>
<evidence type="ECO:0000313" key="5">
    <source>
        <dbReference type="EMBL" id="KAJ8401766.1"/>
    </source>
</evidence>
<dbReference type="Pfam" id="PF00038">
    <property type="entry name" value="Filament"/>
    <property type="match status" value="1"/>
</dbReference>
<dbReference type="AlphaFoldDB" id="A0AAD7SHW5"/>
<evidence type="ECO:0000313" key="6">
    <source>
        <dbReference type="Proteomes" id="UP001221898"/>
    </source>
</evidence>
<keyword evidence="6" id="KW-1185">Reference proteome</keyword>
<keyword evidence="2 3" id="KW-0175">Coiled coil</keyword>
<dbReference type="InterPro" id="IPR050405">
    <property type="entry name" value="Intermediate_filament"/>
</dbReference>
<dbReference type="PANTHER" id="PTHR45652">
    <property type="entry name" value="GLIAL FIBRILLARY ACIDIC PROTEIN"/>
    <property type="match status" value="1"/>
</dbReference>
<dbReference type="SUPFAM" id="SSF64593">
    <property type="entry name" value="Intermediate filament protein, coiled coil region"/>
    <property type="match status" value="1"/>
</dbReference>
<dbReference type="Gene3D" id="1.20.5.170">
    <property type="match status" value="1"/>
</dbReference>
<dbReference type="Proteomes" id="UP001221898">
    <property type="component" value="Unassembled WGS sequence"/>
</dbReference>
<dbReference type="GO" id="GO:0005882">
    <property type="term" value="C:intermediate filament"/>
    <property type="evidence" value="ECO:0007669"/>
    <property type="project" value="UniProtKB-KW"/>
</dbReference>
<dbReference type="GO" id="GO:0005200">
    <property type="term" value="F:structural constituent of cytoskeleton"/>
    <property type="evidence" value="ECO:0007669"/>
    <property type="project" value="TreeGrafter"/>
</dbReference>